<dbReference type="EMBL" id="CP001778">
    <property type="protein sequence ID" value="ADD43216.1"/>
    <property type="molecule type" value="Genomic_DNA"/>
</dbReference>
<dbReference type="InterPro" id="IPR024072">
    <property type="entry name" value="DHFR-like_dom_sf"/>
</dbReference>
<proteinExistence type="predicted"/>
<accession>D3PWJ4</accession>
<reference evidence="2 3" key="1">
    <citation type="journal article" date="2009" name="Stand. Genomic Sci.">
        <title>Complete genome sequence of Stackebrandtia nassauensis type strain (LLR-40K-21).</title>
        <authorList>
            <person name="Munk C."/>
            <person name="Lapidus A."/>
            <person name="Copeland A."/>
            <person name="Jando M."/>
            <person name="Mayilraj S."/>
            <person name="Glavina Del Rio T."/>
            <person name="Nolan M."/>
            <person name="Chen F."/>
            <person name="Lucas S."/>
            <person name="Tice H."/>
            <person name="Cheng J.F."/>
            <person name="Han C."/>
            <person name="Detter J.C."/>
            <person name="Bruce D."/>
            <person name="Goodwin L."/>
            <person name="Chain P."/>
            <person name="Pitluck S."/>
            <person name="Goker M."/>
            <person name="Ovchinikova G."/>
            <person name="Pati A."/>
            <person name="Ivanova N."/>
            <person name="Mavromatis K."/>
            <person name="Chen A."/>
            <person name="Palaniappan K."/>
            <person name="Land M."/>
            <person name="Hauser L."/>
            <person name="Chang Y.J."/>
            <person name="Jeffries C.D."/>
            <person name="Bristow J."/>
            <person name="Eisen J.A."/>
            <person name="Markowitz V."/>
            <person name="Hugenholtz P."/>
            <person name="Kyrpides N.C."/>
            <person name="Klenk H.P."/>
        </authorList>
    </citation>
    <scope>NUCLEOTIDE SEQUENCE [LARGE SCALE GENOMIC DNA]</scope>
    <source>
        <strain evidence="3">DSM 44728 / CIP 108903 / NRRL B-16338 / NBRC 102104 / LLR-40K-21</strain>
    </source>
</reference>
<dbReference type="GO" id="GO:0008703">
    <property type="term" value="F:5-amino-6-(5-phosphoribosylamino)uracil reductase activity"/>
    <property type="evidence" value="ECO:0007669"/>
    <property type="project" value="InterPro"/>
</dbReference>
<dbReference type="KEGG" id="sna:Snas_3554"/>
<dbReference type="HOGENOM" id="CLU_043966_3_0_11"/>
<dbReference type="GO" id="GO:0009231">
    <property type="term" value="P:riboflavin biosynthetic process"/>
    <property type="evidence" value="ECO:0007669"/>
    <property type="project" value="InterPro"/>
</dbReference>
<keyword evidence="3" id="KW-1185">Reference proteome</keyword>
<evidence type="ECO:0000313" key="2">
    <source>
        <dbReference type="EMBL" id="ADD43216.1"/>
    </source>
</evidence>
<dbReference type="Pfam" id="PF01872">
    <property type="entry name" value="RibD_C"/>
    <property type="match status" value="1"/>
</dbReference>
<dbReference type="SUPFAM" id="SSF53597">
    <property type="entry name" value="Dihydrofolate reductase-like"/>
    <property type="match status" value="1"/>
</dbReference>
<name>D3PWJ4_STANL</name>
<dbReference type="eggNOG" id="COG0262">
    <property type="taxonomic scope" value="Bacteria"/>
</dbReference>
<organism evidence="2 3">
    <name type="scientific">Stackebrandtia nassauensis (strain DSM 44728 / CIP 108903 / NRRL B-16338 / NBRC 102104 / LLR-40K-21)</name>
    <dbReference type="NCBI Taxonomy" id="446470"/>
    <lineage>
        <taxon>Bacteria</taxon>
        <taxon>Bacillati</taxon>
        <taxon>Actinomycetota</taxon>
        <taxon>Actinomycetes</taxon>
        <taxon>Glycomycetales</taxon>
        <taxon>Glycomycetaceae</taxon>
        <taxon>Stackebrandtia</taxon>
    </lineage>
</organism>
<dbReference type="AlphaFoldDB" id="D3PWJ4"/>
<dbReference type="InterPro" id="IPR002734">
    <property type="entry name" value="RibDG_C"/>
</dbReference>
<dbReference type="Proteomes" id="UP000000844">
    <property type="component" value="Chromosome"/>
</dbReference>
<feature type="domain" description="Bacterial bifunctional deaminase-reductase C-terminal" evidence="1">
    <location>
        <begin position="29"/>
        <end position="199"/>
    </location>
</feature>
<gene>
    <name evidence="2" type="ordered locus">Snas_3554</name>
</gene>
<dbReference type="Gene3D" id="3.40.430.10">
    <property type="entry name" value="Dihydrofolate Reductase, subunit A"/>
    <property type="match status" value="1"/>
</dbReference>
<dbReference type="STRING" id="446470.Snas_3554"/>
<evidence type="ECO:0000259" key="1">
    <source>
        <dbReference type="Pfam" id="PF01872"/>
    </source>
</evidence>
<protein>
    <submittedName>
        <fullName evidence="2">Bifunctional deaminase-reductase domain protein</fullName>
    </submittedName>
</protein>
<sequence length="215" mass="23433">MVLAAMSFGFGFRLRGMNDITSPDSSRTTIRLHMSMSLDGFIAGPDDQPGQELGRDGGRLFNWLDDRHGDGPSGQVYGEVLATGAVISGRRTFELAGRWNGDHHDGVPIFVLTNHVDPDDVPPGSAQFVTDVTECAELARTAAGDRVVMVHGAGAAQSLLRAGQLDEIDIHLVSVLLGEGRRLFDALGSQHIELERVRVVEARDVTHLRYRVRHD</sequence>
<evidence type="ECO:0000313" key="3">
    <source>
        <dbReference type="Proteomes" id="UP000000844"/>
    </source>
</evidence>